<comment type="caution">
    <text evidence="1">The sequence shown here is derived from an EMBL/GenBank/DDBJ whole genome shotgun (WGS) entry which is preliminary data.</text>
</comment>
<accession>A0A242N8X2</accession>
<organism evidence="1 2">
    <name type="scientific">Caballeronia sordidicola</name>
    <name type="common">Burkholderia sordidicola</name>
    <dbReference type="NCBI Taxonomy" id="196367"/>
    <lineage>
        <taxon>Bacteria</taxon>
        <taxon>Pseudomonadati</taxon>
        <taxon>Pseudomonadota</taxon>
        <taxon>Betaproteobacteria</taxon>
        <taxon>Burkholderiales</taxon>
        <taxon>Burkholderiaceae</taxon>
        <taxon>Caballeronia</taxon>
    </lineage>
</organism>
<gene>
    <name evidence="1" type="ORF">PAMC26510_04765</name>
</gene>
<reference evidence="1 2" key="1">
    <citation type="submission" date="2017-03" db="EMBL/GenBank/DDBJ databases">
        <title>Genome analysis of strain PAMC 26510.</title>
        <authorList>
            <person name="Oh H.-M."/>
            <person name="Yang J.-A."/>
        </authorList>
    </citation>
    <scope>NUCLEOTIDE SEQUENCE [LARGE SCALE GENOMIC DNA]</scope>
    <source>
        <strain evidence="1 2">PAMC 26510</strain>
    </source>
</reference>
<protein>
    <submittedName>
        <fullName evidence="1">Uncharacterized protein</fullName>
    </submittedName>
</protein>
<sequence>MRIYARPDSLDHGLGQNLMQGAHGEVEVFHGDVEYKPEIVVIARCLAHVHAERRMKEAADAFPGRLILLAAKYR</sequence>
<proteinExistence type="predicted"/>
<dbReference type="AlphaFoldDB" id="A0A242N8X2"/>
<name>A0A242N8X2_CABSO</name>
<dbReference type="EMBL" id="NBTY01000017">
    <property type="protein sequence ID" value="OTP80091.1"/>
    <property type="molecule type" value="Genomic_DNA"/>
</dbReference>
<dbReference type="Proteomes" id="UP000194546">
    <property type="component" value="Unassembled WGS sequence"/>
</dbReference>
<evidence type="ECO:0000313" key="2">
    <source>
        <dbReference type="Proteomes" id="UP000194546"/>
    </source>
</evidence>
<evidence type="ECO:0000313" key="1">
    <source>
        <dbReference type="EMBL" id="OTP80091.1"/>
    </source>
</evidence>